<comment type="caution">
    <text evidence="7">The sequence shown here is derived from an EMBL/GenBank/DDBJ whole genome shotgun (WGS) entry which is preliminary data.</text>
</comment>
<dbReference type="PROSITE" id="PS01040">
    <property type="entry name" value="SBP_BACTERIAL_5"/>
    <property type="match status" value="1"/>
</dbReference>
<evidence type="ECO:0000256" key="5">
    <source>
        <dbReference type="SAM" id="SignalP"/>
    </source>
</evidence>
<organism evidence="7 8">
    <name type="scientific">Alkalicoccobacillus plakortidis</name>
    <dbReference type="NCBI Taxonomy" id="444060"/>
    <lineage>
        <taxon>Bacteria</taxon>
        <taxon>Bacillati</taxon>
        <taxon>Bacillota</taxon>
        <taxon>Bacilli</taxon>
        <taxon>Bacillales</taxon>
        <taxon>Bacillaceae</taxon>
        <taxon>Alkalicoccobacillus</taxon>
    </lineage>
</organism>
<dbReference type="Gene3D" id="3.40.190.10">
    <property type="entry name" value="Periplasmic binding protein-like II"/>
    <property type="match status" value="1"/>
</dbReference>
<feature type="signal peptide" evidence="5">
    <location>
        <begin position="1"/>
        <end position="19"/>
    </location>
</feature>
<accession>A0ABT0XMH5</accession>
<evidence type="ECO:0000259" key="6">
    <source>
        <dbReference type="Pfam" id="PF00496"/>
    </source>
</evidence>
<dbReference type="Gene3D" id="3.10.105.10">
    <property type="entry name" value="Dipeptide-binding Protein, Domain 3"/>
    <property type="match status" value="1"/>
</dbReference>
<proteinExistence type="inferred from homology"/>
<feature type="domain" description="Solute-binding protein family 5" evidence="6">
    <location>
        <begin position="95"/>
        <end position="473"/>
    </location>
</feature>
<dbReference type="CDD" id="cd08504">
    <property type="entry name" value="PBP2_OppA"/>
    <property type="match status" value="1"/>
</dbReference>
<comment type="subcellular location">
    <subcellularLocation>
        <location evidence="1">Cell membrane</location>
        <topology evidence="1">Lipid-anchor</topology>
    </subcellularLocation>
</comment>
<reference evidence="7" key="1">
    <citation type="submission" date="2022-06" db="EMBL/GenBank/DDBJ databases">
        <title>Alkalicoccobacillus porphyridii sp. nov., isolated from a marine red alga, Porphyridium purpureum and reclassification of Shouchella plakortidis and Shouchella gibsonii as Alkalicoccobacillus plakortidis comb. nov. and Alkalicoccobacillus gibsonii comb. nov.</title>
        <authorList>
            <person name="Kim K.H."/>
            <person name="Lee J.K."/>
            <person name="Han D.M."/>
            <person name="Baek J.H."/>
            <person name="Jeon C.O."/>
        </authorList>
    </citation>
    <scope>NUCLEOTIDE SEQUENCE</scope>
    <source>
        <strain evidence="7">DSM 19153</strain>
    </source>
</reference>
<dbReference type="PROSITE" id="PS51257">
    <property type="entry name" value="PROKAR_LIPOPROTEIN"/>
    <property type="match status" value="1"/>
</dbReference>
<dbReference type="RefSeq" id="WP_251610561.1">
    <property type="nucleotide sequence ID" value="NZ_JAMQJY010000003.1"/>
</dbReference>
<dbReference type="InterPro" id="IPR000914">
    <property type="entry name" value="SBP_5_dom"/>
</dbReference>
<evidence type="ECO:0000256" key="1">
    <source>
        <dbReference type="ARBA" id="ARBA00004193"/>
    </source>
</evidence>
<feature type="compositionally biased region" description="Acidic residues" evidence="4">
    <location>
        <begin position="31"/>
        <end position="43"/>
    </location>
</feature>
<evidence type="ECO:0000313" key="7">
    <source>
        <dbReference type="EMBL" id="MCM2677104.1"/>
    </source>
</evidence>
<gene>
    <name evidence="7" type="ORF">NDM98_17835</name>
</gene>
<dbReference type="PANTHER" id="PTHR30290">
    <property type="entry name" value="PERIPLASMIC BINDING COMPONENT OF ABC TRANSPORTER"/>
    <property type="match status" value="1"/>
</dbReference>
<protein>
    <submittedName>
        <fullName evidence="7">Peptide ABC transporter substrate-binding protein</fullName>
    </submittedName>
</protein>
<dbReference type="Pfam" id="PF00496">
    <property type="entry name" value="SBP_bac_5"/>
    <property type="match status" value="1"/>
</dbReference>
<evidence type="ECO:0000256" key="2">
    <source>
        <dbReference type="ARBA" id="ARBA00005695"/>
    </source>
</evidence>
<dbReference type="InterPro" id="IPR023765">
    <property type="entry name" value="SBP_5_CS"/>
</dbReference>
<dbReference type="PIRSF" id="PIRSF002741">
    <property type="entry name" value="MppA"/>
    <property type="match status" value="1"/>
</dbReference>
<evidence type="ECO:0000256" key="4">
    <source>
        <dbReference type="SAM" id="MobiDB-lite"/>
    </source>
</evidence>
<dbReference type="InterPro" id="IPR039424">
    <property type="entry name" value="SBP_5"/>
</dbReference>
<dbReference type="Gene3D" id="3.90.76.10">
    <property type="entry name" value="Dipeptide-binding Protein, Domain 1"/>
    <property type="match status" value="1"/>
</dbReference>
<comment type="similarity">
    <text evidence="2">Belongs to the bacterial solute-binding protein 5 family.</text>
</comment>
<keyword evidence="8" id="KW-1185">Reference proteome</keyword>
<dbReference type="Proteomes" id="UP001203665">
    <property type="component" value="Unassembled WGS sequence"/>
</dbReference>
<feature type="chain" id="PRO_5047371420" evidence="5">
    <location>
        <begin position="20"/>
        <end position="551"/>
    </location>
</feature>
<dbReference type="EMBL" id="JAMQJY010000003">
    <property type="protein sequence ID" value="MCM2677104.1"/>
    <property type="molecule type" value="Genomic_DNA"/>
</dbReference>
<dbReference type="PANTHER" id="PTHR30290:SF79">
    <property type="entry name" value="DIPEPTIDE-BINDING PROTEIN DPPE"/>
    <property type="match status" value="1"/>
</dbReference>
<dbReference type="SUPFAM" id="SSF53850">
    <property type="entry name" value="Periplasmic binding protein-like II"/>
    <property type="match status" value="1"/>
</dbReference>
<evidence type="ECO:0000313" key="8">
    <source>
        <dbReference type="Proteomes" id="UP001203665"/>
    </source>
</evidence>
<evidence type="ECO:0000256" key="3">
    <source>
        <dbReference type="ARBA" id="ARBA00022729"/>
    </source>
</evidence>
<name>A0ABT0XMH5_9BACI</name>
<feature type="region of interest" description="Disordered" evidence="4">
    <location>
        <begin position="24"/>
        <end position="54"/>
    </location>
</feature>
<sequence>MKKSLLMLIVMFGLMVMLAACTTTGGTDSDSGTDDGETTDEGTAEGGGSSDNILRLNNENEPTSLDSTKAFDNVSYNILNNLMEGLTRLGDTHEPEEATAESLEVSDDGLTYTFTIREDANWSNGEPVTANDFEFAWKRLADPETAADAAFLTDLIEGASAYNSGEGSADDMAVSAVDDKTLEVTLNSPQAYFLSIISNPAFFPVHQATVEEDDSLAAEADTFVGNGPFALTGWNHNSNLTMDKNEEYWDVDSVQLDGVVWEMVSDRNTEYQMFETGDLHTSSIPTELAEQLIADGDVHFEDQSGTYFYRFNVEMEPFQNEKIRKAFSMAVDQQEIVDYVTKRNENAAHGFVANGFPEPSGEDFRDVGGDLLSFDPEEANSLLEEGMEEEGYSELPDITLSYNTSDEHKLIAEVLQDMFKTNLDVDVTLANTEWNVFLEAQQNLEMQFSRSSFIADFADPINYLESFVTGSSMNRTGWSNDEYDDLIAAAKSEADEQTRFEMMHQAEEILMKEAPIFPIYFYNQPLLQADEVSGIIRHPVGYIELKWASIQ</sequence>
<keyword evidence="3 5" id="KW-0732">Signal</keyword>
<dbReference type="InterPro" id="IPR030678">
    <property type="entry name" value="Peptide/Ni-bd"/>
</dbReference>